<dbReference type="GO" id="GO:0003700">
    <property type="term" value="F:DNA-binding transcription factor activity"/>
    <property type="evidence" value="ECO:0007669"/>
    <property type="project" value="TreeGrafter"/>
</dbReference>
<organism evidence="3 4">
    <name type="scientific">Deminuibacter soli</name>
    <dbReference type="NCBI Taxonomy" id="2291815"/>
    <lineage>
        <taxon>Bacteria</taxon>
        <taxon>Pseudomonadati</taxon>
        <taxon>Bacteroidota</taxon>
        <taxon>Chitinophagia</taxon>
        <taxon>Chitinophagales</taxon>
        <taxon>Chitinophagaceae</taxon>
        <taxon>Deminuibacter</taxon>
    </lineage>
</organism>
<dbReference type="CDD" id="cd00093">
    <property type="entry name" value="HTH_XRE"/>
    <property type="match status" value="1"/>
</dbReference>
<name>A0A3E1NDS8_9BACT</name>
<accession>A0A3E1NDS8</accession>
<dbReference type="InterPro" id="IPR050807">
    <property type="entry name" value="TransReg_Diox_bact_type"/>
</dbReference>
<dbReference type="GO" id="GO:0005829">
    <property type="term" value="C:cytosol"/>
    <property type="evidence" value="ECO:0007669"/>
    <property type="project" value="TreeGrafter"/>
</dbReference>
<protein>
    <submittedName>
        <fullName evidence="3">XRE family transcriptional regulator</fullName>
    </submittedName>
</protein>
<keyword evidence="4" id="KW-1185">Reference proteome</keyword>
<evidence type="ECO:0000313" key="4">
    <source>
        <dbReference type="Proteomes" id="UP000261284"/>
    </source>
</evidence>
<dbReference type="AlphaFoldDB" id="A0A3E1NDS8"/>
<dbReference type="Proteomes" id="UP000261284">
    <property type="component" value="Unassembled WGS sequence"/>
</dbReference>
<dbReference type="PANTHER" id="PTHR46797:SF2">
    <property type="entry name" value="TRANSCRIPTIONAL REGULATOR"/>
    <property type="match status" value="1"/>
</dbReference>
<dbReference type="CDD" id="cd02209">
    <property type="entry name" value="cupin_XRE_C"/>
    <property type="match status" value="1"/>
</dbReference>
<gene>
    <name evidence="3" type="ORF">DXN05_22140</name>
</gene>
<dbReference type="PROSITE" id="PS50943">
    <property type="entry name" value="HTH_CROC1"/>
    <property type="match status" value="1"/>
</dbReference>
<dbReference type="SUPFAM" id="SSF47413">
    <property type="entry name" value="lambda repressor-like DNA-binding domains"/>
    <property type="match status" value="1"/>
</dbReference>
<dbReference type="InterPro" id="IPR010982">
    <property type="entry name" value="Lambda_DNA-bd_dom_sf"/>
</dbReference>
<dbReference type="PANTHER" id="PTHR46797">
    <property type="entry name" value="HTH-TYPE TRANSCRIPTIONAL REGULATOR"/>
    <property type="match status" value="1"/>
</dbReference>
<keyword evidence="1" id="KW-0238">DNA-binding</keyword>
<evidence type="ECO:0000256" key="1">
    <source>
        <dbReference type="ARBA" id="ARBA00023125"/>
    </source>
</evidence>
<dbReference type="InterPro" id="IPR011051">
    <property type="entry name" value="RmlC_Cupin_sf"/>
</dbReference>
<dbReference type="Gene3D" id="1.10.260.40">
    <property type="entry name" value="lambda repressor-like DNA-binding domains"/>
    <property type="match status" value="1"/>
</dbReference>
<dbReference type="InterPro" id="IPR013096">
    <property type="entry name" value="Cupin_2"/>
</dbReference>
<dbReference type="Gene3D" id="2.60.120.10">
    <property type="entry name" value="Jelly Rolls"/>
    <property type="match status" value="1"/>
</dbReference>
<dbReference type="Pfam" id="PF07883">
    <property type="entry name" value="Cupin_2"/>
    <property type="match status" value="1"/>
</dbReference>
<feature type="domain" description="HTH cro/C1-type" evidence="2">
    <location>
        <begin position="27"/>
        <end position="81"/>
    </location>
</feature>
<dbReference type="InterPro" id="IPR014710">
    <property type="entry name" value="RmlC-like_jellyroll"/>
</dbReference>
<dbReference type="SUPFAM" id="SSF51182">
    <property type="entry name" value="RmlC-like cupins"/>
    <property type="match status" value="1"/>
</dbReference>
<sequence>MDLCTLQEPIKPLSMQNDIILQIGNRIKEKRKENSITLQELAESVGVTKGLISQIENNRTVPSLTVLLSIIKALQVDLNEFFDNISMKEADEPLLIKASQYETVEREYKQGSYYRRITSFKQNGKLVDVVLYRQEKDAPRGFVSTNAYEFDYMIKGAMQYTIDDKIYVLEEGDSFYYDARKPHLTTCLSSDDCTMLVFYFFDDPS</sequence>
<dbReference type="Pfam" id="PF01381">
    <property type="entry name" value="HTH_3"/>
    <property type="match status" value="1"/>
</dbReference>
<dbReference type="EMBL" id="QTJU01000012">
    <property type="protein sequence ID" value="RFM26027.1"/>
    <property type="molecule type" value="Genomic_DNA"/>
</dbReference>
<evidence type="ECO:0000259" key="2">
    <source>
        <dbReference type="PROSITE" id="PS50943"/>
    </source>
</evidence>
<dbReference type="InterPro" id="IPR001387">
    <property type="entry name" value="Cro/C1-type_HTH"/>
</dbReference>
<reference evidence="3 4" key="1">
    <citation type="submission" date="2018-08" db="EMBL/GenBank/DDBJ databases">
        <title>Chitinophagaceae sp. K23C18032701, a novel bacterium isolated from forest soil.</title>
        <authorList>
            <person name="Wang C."/>
        </authorList>
    </citation>
    <scope>NUCLEOTIDE SEQUENCE [LARGE SCALE GENOMIC DNA]</scope>
    <source>
        <strain evidence="3 4">K23C18032701</strain>
    </source>
</reference>
<proteinExistence type="predicted"/>
<comment type="caution">
    <text evidence="3">The sequence shown here is derived from an EMBL/GenBank/DDBJ whole genome shotgun (WGS) entry which is preliminary data.</text>
</comment>
<dbReference type="GO" id="GO:0003677">
    <property type="term" value="F:DNA binding"/>
    <property type="evidence" value="ECO:0007669"/>
    <property type="project" value="UniProtKB-KW"/>
</dbReference>
<evidence type="ECO:0000313" key="3">
    <source>
        <dbReference type="EMBL" id="RFM26027.1"/>
    </source>
</evidence>
<dbReference type="SMART" id="SM00530">
    <property type="entry name" value="HTH_XRE"/>
    <property type="match status" value="1"/>
</dbReference>